<dbReference type="InterPro" id="IPR003838">
    <property type="entry name" value="ABC3_permease_C"/>
</dbReference>
<feature type="transmembrane region" description="Helical" evidence="6">
    <location>
        <begin position="669"/>
        <end position="688"/>
    </location>
</feature>
<dbReference type="PANTHER" id="PTHR43738:SF2">
    <property type="entry name" value="ABC TRANSPORTER PERMEASE"/>
    <property type="match status" value="1"/>
</dbReference>
<keyword evidence="9" id="KW-1185">Reference proteome</keyword>
<feature type="transmembrane region" description="Helical" evidence="6">
    <location>
        <begin position="718"/>
        <end position="737"/>
    </location>
</feature>
<feature type="transmembrane region" description="Helical" evidence="6">
    <location>
        <begin position="20"/>
        <end position="39"/>
    </location>
</feature>
<keyword evidence="2" id="KW-1003">Cell membrane</keyword>
<dbReference type="Pfam" id="PF02687">
    <property type="entry name" value="FtsX"/>
    <property type="match status" value="2"/>
</dbReference>
<evidence type="ECO:0000256" key="1">
    <source>
        <dbReference type="ARBA" id="ARBA00004651"/>
    </source>
</evidence>
<dbReference type="InterPro" id="IPR051125">
    <property type="entry name" value="ABC-4/HrtB_transporter"/>
</dbReference>
<dbReference type="PANTHER" id="PTHR43738">
    <property type="entry name" value="ABC TRANSPORTER, MEMBRANE PROTEIN"/>
    <property type="match status" value="1"/>
</dbReference>
<comment type="subcellular location">
    <subcellularLocation>
        <location evidence="1">Cell membrane</location>
        <topology evidence="1">Multi-pass membrane protein</topology>
    </subcellularLocation>
</comment>
<feature type="transmembrane region" description="Helical" evidence="6">
    <location>
        <begin position="1018"/>
        <end position="1039"/>
    </location>
</feature>
<evidence type="ECO:0000313" key="9">
    <source>
        <dbReference type="Proteomes" id="UP000005824"/>
    </source>
</evidence>
<dbReference type="GO" id="GO:0005886">
    <property type="term" value="C:plasma membrane"/>
    <property type="evidence" value="ECO:0007669"/>
    <property type="project" value="UniProtKB-SubCell"/>
</dbReference>
<dbReference type="STRING" id="497964.CfE428DRAFT_4943"/>
<evidence type="ECO:0000256" key="4">
    <source>
        <dbReference type="ARBA" id="ARBA00022989"/>
    </source>
</evidence>
<evidence type="ECO:0000313" key="8">
    <source>
        <dbReference type="EMBL" id="EDY17645.1"/>
    </source>
</evidence>
<feature type="transmembrane region" description="Helical" evidence="6">
    <location>
        <begin position="541"/>
        <end position="563"/>
    </location>
</feature>
<evidence type="ECO:0000256" key="6">
    <source>
        <dbReference type="SAM" id="Phobius"/>
    </source>
</evidence>
<sequence length="1085" mass="116476">MNARTLVLSGARYYWRTHLGVLIGAALGALVLTGALLVGDSVKATLRGQALARVGKTQTAMTSGDRFFRTALAPSVGADAAPVLMLRASIARADGAARVNTIQLLGVDDHFWKLSQAGQPVELPKDGIVLNERLAQQLDAKVGDTLIARVEKPGVFSRDAPLSGDENDVVAIRAKVARVVSAADYGNFSLSASQIPPASAFAPLSVLQQKTALADKANLLLDGQSGPTATHAAVTKDFSLADASLELLDLKTGGVELRSPRVFLDPQIVAASPLAKGETFAGGKKRTMVLTYFVNELGAGDKATPYSMVTAVTPGPGGPIPEDLKDDEVVITQWLAEDLSLAVGGKVTIKYYVMGERRQLLEKAQEFTVRAVLPMDAPQVNGSWMPDFPGLADKKNCRDWKPGFEFDSTKMRDKDQQYWEQYRGTPKAFVNLKIGQELWGNRWGNVTAIRWPAGTDKAALQKEILAKLTPEDLGFQFLPLRDQALAATNAPVDFGQLFVYFSFFLIIAAAVLTGMLFVFSLEQRNAEAGLLLALGLRPKQVRWLFLAEGTVLAFVGSIVGAFLGILYTKIVLHALATVWKGAVGSVQFQFVLPPETLVTGIFSGVIVALIAMWLASRRQLRHSARELLNGEAVETAQRQRRPVVVIIFAAVSLLVAVGLLLSVKGAEAFFGAGALLLISGLLFELGWLRHLAIAATAGLASLSELGARNTTRRRGRSLATIAVLASGVFMVVAVDSFRHPPPRDGDTSDPGTGGFALVGESATPVYEDLNSPKGREAYGLSEDTMRDVHVVPLRVRDGDEASCLNLNLATQPRILGVKPSDLAERKAFQFAGGKGDWNVLSTTIKPDEIPGIADQNTLEYSVKKSVGDTIEYHDESGQVLKVHIVAALTGSILQGNVIIAESEFVKHFPSSGGYRYFLIDCPPAKASAVRADLSRALTDRGLELTSTALKLGEFQAVENTYLAIFQALGGLGLLLGSAGLAVVVARNVLERRREFGLLAAVGFRSRQLRQLVFIEHRWLIVVALVIGTVSALVGVWPNLGQKAGGFPVREMAILLAALALGCVFWTWLATRVALRDSGVEALRAE</sequence>
<keyword evidence="5 6" id="KW-0472">Membrane</keyword>
<name>B4D7M8_9BACT</name>
<feature type="domain" description="ABC3 transporter permease C-terminal" evidence="7">
    <location>
        <begin position="501"/>
        <end position="623"/>
    </location>
</feature>
<dbReference type="AlphaFoldDB" id="B4D7M8"/>
<feature type="transmembrane region" description="Helical" evidence="6">
    <location>
        <begin position="961"/>
        <end position="985"/>
    </location>
</feature>
<evidence type="ECO:0000256" key="2">
    <source>
        <dbReference type="ARBA" id="ARBA00022475"/>
    </source>
</evidence>
<feature type="transmembrane region" description="Helical" evidence="6">
    <location>
        <begin position="596"/>
        <end position="615"/>
    </location>
</feature>
<proteinExistence type="predicted"/>
<dbReference type="eggNOG" id="COG0577">
    <property type="taxonomic scope" value="Bacteria"/>
</dbReference>
<feature type="transmembrane region" description="Helical" evidence="6">
    <location>
        <begin position="497"/>
        <end position="521"/>
    </location>
</feature>
<gene>
    <name evidence="8" type="ORF">CfE428DRAFT_4943</name>
</gene>
<dbReference type="RefSeq" id="WP_006982264.1">
    <property type="nucleotide sequence ID" value="NZ_ABVL01000018.1"/>
</dbReference>
<evidence type="ECO:0000259" key="7">
    <source>
        <dbReference type="Pfam" id="PF02687"/>
    </source>
</evidence>
<protein>
    <recommendedName>
        <fullName evidence="7">ABC3 transporter permease C-terminal domain-containing protein</fullName>
    </recommendedName>
</protein>
<feature type="transmembrane region" description="Helical" evidence="6">
    <location>
        <begin position="1051"/>
        <end position="1074"/>
    </location>
</feature>
<dbReference type="EMBL" id="ABVL01000018">
    <property type="protein sequence ID" value="EDY17645.1"/>
    <property type="molecule type" value="Genomic_DNA"/>
</dbReference>
<keyword evidence="3 6" id="KW-0812">Transmembrane</keyword>
<evidence type="ECO:0000256" key="5">
    <source>
        <dbReference type="ARBA" id="ARBA00023136"/>
    </source>
</evidence>
<evidence type="ECO:0000256" key="3">
    <source>
        <dbReference type="ARBA" id="ARBA00022692"/>
    </source>
</evidence>
<comment type="caution">
    <text evidence="8">The sequence shown here is derived from an EMBL/GenBank/DDBJ whole genome shotgun (WGS) entry which is preliminary data.</text>
</comment>
<accession>B4D7M8</accession>
<reference evidence="8 9" key="1">
    <citation type="journal article" date="2011" name="J. Bacteriol.">
        <title>Genome sequence of Chthoniobacter flavus Ellin428, an aerobic heterotrophic soil bacterium.</title>
        <authorList>
            <person name="Kant R."/>
            <person name="van Passel M.W."/>
            <person name="Palva A."/>
            <person name="Lucas S."/>
            <person name="Lapidus A."/>
            <person name="Glavina Del Rio T."/>
            <person name="Dalin E."/>
            <person name="Tice H."/>
            <person name="Bruce D."/>
            <person name="Goodwin L."/>
            <person name="Pitluck S."/>
            <person name="Larimer F.W."/>
            <person name="Land M.L."/>
            <person name="Hauser L."/>
            <person name="Sangwan P."/>
            <person name="de Vos W.M."/>
            <person name="Janssen P.H."/>
            <person name="Smidt H."/>
        </authorList>
    </citation>
    <scope>NUCLEOTIDE SEQUENCE [LARGE SCALE GENOMIC DNA]</scope>
    <source>
        <strain evidence="8 9">Ellin428</strain>
    </source>
</reference>
<keyword evidence="4 6" id="KW-1133">Transmembrane helix</keyword>
<dbReference type="InParanoid" id="B4D7M8"/>
<feature type="transmembrane region" description="Helical" evidence="6">
    <location>
        <begin position="643"/>
        <end position="663"/>
    </location>
</feature>
<feature type="domain" description="ABC3 transporter permease C-terminal" evidence="7">
    <location>
        <begin position="969"/>
        <end position="1075"/>
    </location>
</feature>
<organism evidence="8 9">
    <name type="scientific">Chthoniobacter flavus Ellin428</name>
    <dbReference type="NCBI Taxonomy" id="497964"/>
    <lineage>
        <taxon>Bacteria</taxon>
        <taxon>Pseudomonadati</taxon>
        <taxon>Verrucomicrobiota</taxon>
        <taxon>Spartobacteria</taxon>
        <taxon>Chthoniobacterales</taxon>
        <taxon>Chthoniobacteraceae</taxon>
        <taxon>Chthoniobacter</taxon>
    </lineage>
</organism>
<dbReference type="Proteomes" id="UP000005824">
    <property type="component" value="Unassembled WGS sequence"/>
</dbReference>